<keyword evidence="4" id="KW-1185">Reference proteome</keyword>
<dbReference type="InterPro" id="IPR017788">
    <property type="entry name" value="Hda"/>
</dbReference>
<dbReference type="InterPro" id="IPR027417">
    <property type="entry name" value="P-loop_NTPase"/>
</dbReference>
<dbReference type="Gene3D" id="1.10.8.60">
    <property type="match status" value="1"/>
</dbReference>
<dbReference type="GO" id="GO:0032297">
    <property type="term" value="P:negative regulation of DNA-templated DNA replication initiation"/>
    <property type="evidence" value="ECO:0007669"/>
    <property type="project" value="InterPro"/>
</dbReference>
<dbReference type="GO" id="GO:0005886">
    <property type="term" value="C:plasma membrane"/>
    <property type="evidence" value="ECO:0007669"/>
    <property type="project" value="TreeGrafter"/>
</dbReference>
<name>A0A318J827_9BURK</name>
<dbReference type="Gene3D" id="3.40.50.300">
    <property type="entry name" value="P-loop containing nucleotide triphosphate hydrolases"/>
    <property type="match status" value="1"/>
</dbReference>
<evidence type="ECO:0000313" key="4">
    <source>
        <dbReference type="Proteomes" id="UP000247792"/>
    </source>
</evidence>
<comment type="caution">
    <text evidence="3">The sequence shown here is derived from an EMBL/GenBank/DDBJ whole genome shotgun (WGS) entry which is preliminary data.</text>
</comment>
<feature type="domain" description="Orc1-like AAA ATPase" evidence="1">
    <location>
        <begin position="20"/>
        <end position="80"/>
    </location>
</feature>
<dbReference type="NCBIfam" id="TIGR03420">
    <property type="entry name" value="DnaA_homol_Hda"/>
    <property type="match status" value="1"/>
</dbReference>
<dbReference type="SUPFAM" id="SSF52540">
    <property type="entry name" value="P-loop containing nucleoside triphosphate hydrolases"/>
    <property type="match status" value="1"/>
</dbReference>
<evidence type="ECO:0000259" key="1">
    <source>
        <dbReference type="Pfam" id="PF13191"/>
    </source>
</evidence>
<feature type="domain" description="Hda lid" evidence="2">
    <location>
        <begin position="155"/>
        <end position="219"/>
    </location>
</feature>
<dbReference type="PANTHER" id="PTHR30050">
    <property type="entry name" value="CHROMOSOMAL REPLICATION INITIATOR PROTEIN DNAA"/>
    <property type="match status" value="1"/>
</dbReference>
<dbReference type="Proteomes" id="UP000247792">
    <property type="component" value="Unassembled WGS sequence"/>
</dbReference>
<organism evidence="3 4">
    <name type="scientific">Undibacterium pigrum</name>
    <dbReference type="NCBI Taxonomy" id="401470"/>
    <lineage>
        <taxon>Bacteria</taxon>
        <taxon>Pseudomonadati</taxon>
        <taxon>Pseudomonadota</taxon>
        <taxon>Betaproteobacteria</taxon>
        <taxon>Burkholderiales</taxon>
        <taxon>Oxalobacteraceae</taxon>
        <taxon>Undibacterium</taxon>
    </lineage>
</organism>
<sequence length="231" mass="25774">MRQLILDLDAQKLPSLATFVVGQNAELAQLLGMFDQRITSQYGERSVYIWGEPGAGKTHLLHALAADGTARYIPADAPESAFDFTEGVSLYLLDDCDQLPPLNQIAAFNLFNEARARGGFLIGAGNRPPMILNVRDDLRTRFGWGLIYQVHGLTDEDKIEALEKAAQARGIQISPGVLPYLITHYRRDMSTLSNILDQLDHYSLVTKRPITLPLLRELMLQQQQDPDNTAE</sequence>
<dbReference type="Pfam" id="PF22688">
    <property type="entry name" value="Hda_lid"/>
    <property type="match status" value="1"/>
</dbReference>
<protein>
    <submittedName>
        <fullName evidence="3">Regulatory inactivation of DnaA Hda protein</fullName>
    </submittedName>
</protein>
<accession>A0A318J827</accession>
<evidence type="ECO:0000259" key="2">
    <source>
        <dbReference type="Pfam" id="PF22688"/>
    </source>
</evidence>
<dbReference type="PANTHER" id="PTHR30050:SF5">
    <property type="entry name" value="DNAA REGULATORY INACTIVATOR HDA"/>
    <property type="match status" value="1"/>
</dbReference>
<reference evidence="3 4" key="1">
    <citation type="submission" date="2018-05" db="EMBL/GenBank/DDBJ databases">
        <title>Genomic Encyclopedia of Type Strains, Phase IV (KMG-IV): sequencing the most valuable type-strain genomes for metagenomic binning, comparative biology and taxonomic classification.</title>
        <authorList>
            <person name="Goeker M."/>
        </authorList>
    </citation>
    <scope>NUCLEOTIDE SEQUENCE [LARGE SCALE GENOMIC DNA]</scope>
    <source>
        <strain evidence="3 4">DSM 19792</strain>
    </source>
</reference>
<dbReference type="OrthoDB" id="9784878at2"/>
<dbReference type="GO" id="GO:0006270">
    <property type="term" value="P:DNA replication initiation"/>
    <property type="evidence" value="ECO:0007669"/>
    <property type="project" value="TreeGrafter"/>
</dbReference>
<dbReference type="AlphaFoldDB" id="A0A318J827"/>
<dbReference type="Pfam" id="PF13191">
    <property type="entry name" value="AAA_16"/>
    <property type="match status" value="1"/>
</dbReference>
<dbReference type="GO" id="GO:0003688">
    <property type="term" value="F:DNA replication origin binding"/>
    <property type="evidence" value="ECO:0007669"/>
    <property type="project" value="TreeGrafter"/>
</dbReference>
<evidence type="ECO:0000313" key="3">
    <source>
        <dbReference type="EMBL" id="PXX42576.1"/>
    </source>
</evidence>
<dbReference type="InterPro" id="IPR041664">
    <property type="entry name" value="AAA_16"/>
</dbReference>
<dbReference type="EMBL" id="QJKB01000005">
    <property type="protein sequence ID" value="PXX42576.1"/>
    <property type="molecule type" value="Genomic_DNA"/>
</dbReference>
<gene>
    <name evidence="3" type="ORF">DFR42_105234</name>
</gene>
<dbReference type="RefSeq" id="WP_110256116.1">
    <property type="nucleotide sequence ID" value="NZ_QJKB01000005.1"/>
</dbReference>
<dbReference type="InterPro" id="IPR055199">
    <property type="entry name" value="Hda_lid"/>
</dbReference>
<proteinExistence type="predicted"/>